<name>A0A835HLK8_9MAGN</name>
<accession>A0A835HLK8</accession>
<evidence type="ECO:0000256" key="4">
    <source>
        <dbReference type="ARBA" id="ARBA00022777"/>
    </source>
</evidence>
<dbReference type="Gene3D" id="1.10.510.10">
    <property type="entry name" value="Transferase(Phosphotransferase) domain 1"/>
    <property type="match status" value="1"/>
</dbReference>
<keyword evidence="5" id="KW-0067">ATP-binding</keyword>
<keyword evidence="7" id="KW-1185">Reference proteome</keyword>
<protein>
    <submittedName>
        <fullName evidence="6">Uncharacterized protein</fullName>
    </submittedName>
</protein>
<evidence type="ECO:0000313" key="7">
    <source>
        <dbReference type="Proteomes" id="UP000631114"/>
    </source>
</evidence>
<evidence type="ECO:0000256" key="5">
    <source>
        <dbReference type="ARBA" id="ARBA00022840"/>
    </source>
</evidence>
<keyword evidence="1" id="KW-0723">Serine/threonine-protein kinase</keyword>
<dbReference type="AlphaFoldDB" id="A0A835HLK8"/>
<dbReference type="PANTHER" id="PTHR24349">
    <property type="entry name" value="SERINE/THREONINE-PROTEIN KINASE"/>
    <property type="match status" value="1"/>
</dbReference>
<sequence>MLHVLSSETPEGIFDMVLRGVIDFESHPWPLISDSAKDLLRKMLCSQPSERFTAHDVLRHPWICGNGVATDCSMHRACQFGFCSECPLLIELLARVQTQEADYLFYIGVTHVQVVGWPLLPPFAEMNITTQASVLKYCPESDDCTEEPLEEDHGEPSWLNTYTARSMRRVVVLCELFIHYWPGIVSRPQYHIRDNYSDDELVD</sequence>
<dbReference type="InterPro" id="IPR050205">
    <property type="entry name" value="CDPK_Ser/Thr_kinases"/>
</dbReference>
<evidence type="ECO:0000313" key="6">
    <source>
        <dbReference type="EMBL" id="KAF9599128.1"/>
    </source>
</evidence>
<gene>
    <name evidence="6" type="ORF">IFM89_035407</name>
</gene>
<dbReference type="SUPFAM" id="SSF56112">
    <property type="entry name" value="Protein kinase-like (PK-like)"/>
    <property type="match status" value="1"/>
</dbReference>
<keyword evidence="2" id="KW-0808">Transferase</keyword>
<dbReference type="GO" id="GO:0004674">
    <property type="term" value="F:protein serine/threonine kinase activity"/>
    <property type="evidence" value="ECO:0007669"/>
    <property type="project" value="UniProtKB-KW"/>
</dbReference>
<organism evidence="6 7">
    <name type="scientific">Coptis chinensis</name>
    <dbReference type="NCBI Taxonomy" id="261450"/>
    <lineage>
        <taxon>Eukaryota</taxon>
        <taxon>Viridiplantae</taxon>
        <taxon>Streptophyta</taxon>
        <taxon>Embryophyta</taxon>
        <taxon>Tracheophyta</taxon>
        <taxon>Spermatophyta</taxon>
        <taxon>Magnoliopsida</taxon>
        <taxon>Ranunculales</taxon>
        <taxon>Ranunculaceae</taxon>
        <taxon>Coptidoideae</taxon>
        <taxon>Coptis</taxon>
    </lineage>
</organism>
<evidence type="ECO:0000256" key="3">
    <source>
        <dbReference type="ARBA" id="ARBA00022741"/>
    </source>
</evidence>
<dbReference type="Proteomes" id="UP000631114">
    <property type="component" value="Unassembled WGS sequence"/>
</dbReference>
<reference evidence="6 7" key="1">
    <citation type="submission" date="2020-10" db="EMBL/GenBank/DDBJ databases">
        <title>The Coptis chinensis genome and diversification of protoberbering-type alkaloids.</title>
        <authorList>
            <person name="Wang B."/>
            <person name="Shu S."/>
            <person name="Song C."/>
            <person name="Liu Y."/>
        </authorList>
    </citation>
    <scope>NUCLEOTIDE SEQUENCE [LARGE SCALE GENOMIC DNA]</scope>
    <source>
        <strain evidence="6">HL-2020</strain>
        <tissue evidence="6">Leaf</tissue>
    </source>
</reference>
<dbReference type="InterPro" id="IPR011009">
    <property type="entry name" value="Kinase-like_dom_sf"/>
</dbReference>
<evidence type="ECO:0000256" key="1">
    <source>
        <dbReference type="ARBA" id="ARBA00022527"/>
    </source>
</evidence>
<dbReference type="EMBL" id="JADFTS010000007">
    <property type="protein sequence ID" value="KAF9599128.1"/>
    <property type="molecule type" value="Genomic_DNA"/>
</dbReference>
<dbReference type="OrthoDB" id="9948461at2759"/>
<dbReference type="GO" id="GO:0005524">
    <property type="term" value="F:ATP binding"/>
    <property type="evidence" value="ECO:0007669"/>
    <property type="project" value="UniProtKB-KW"/>
</dbReference>
<comment type="caution">
    <text evidence="6">The sequence shown here is derived from an EMBL/GenBank/DDBJ whole genome shotgun (WGS) entry which is preliminary data.</text>
</comment>
<evidence type="ECO:0000256" key="2">
    <source>
        <dbReference type="ARBA" id="ARBA00022679"/>
    </source>
</evidence>
<keyword evidence="4" id="KW-0418">Kinase</keyword>
<proteinExistence type="predicted"/>
<keyword evidence="3" id="KW-0547">Nucleotide-binding</keyword>